<dbReference type="GeneID" id="103522831"/>
<organism evidence="1 2">
    <name type="scientific">Diaphorina citri</name>
    <name type="common">Asian citrus psyllid</name>
    <dbReference type="NCBI Taxonomy" id="121845"/>
    <lineage>
        <taxon>Eukaryota</taxon>
        <taxon>Metazoa</taxon>
        <taxon>Ecdysozoa</taxon>
        <taxon>Arthropoda</taxon>
        <taxon>Hexapoda</taxon>
        <taxon>Insecta</taxon>
        <taxon>Pterygota</taxon>
        <taxon>Neoptera</taxon>
        <taxon>Paraneoptera</taxon>
        <taxon>Hemiptera</taxon>
        <taxon>Sternorrhyncha</taxon>
        <taxon>Psylloidea</taxon>
        <taxon>Psyllidae</taxon>
        <taxon>Diaphorininae</taxon>
        <taxon>Diaphorina</taxon>
    </lineage>
</organism>
<gene>
    <name evidence="2" type="primary">LOC103522831</name>
</gene>
<dbReference type="RefSeq" id="XP_008486143.1">
    <property type="nucleotide sequence ID" value="XM_008487921.1"/>
</dbReference>
<evidence type="ECO:0000313" key="1">
    <source>
        <dbReference type="Proteomes" id="UP000079169"/>
    </source>
</evidence>
<sequence>VFSILVNLMTSQSEPIRSVFEKIFVTPYEHEDTITGTLQKSVDFRDILKDSSLQPLPSGHFIIDLIRKTLKHERVLYRKSALQLLCHILCMNPKWAVYENSLQ</sequence>
<name>A0A1S3DRZ9_DIACI</name>
<dbReference type="Proteomes" id="UP000079169">
    <property type="component" value="Unplaced"/>
</dbReference>
<protein>
    <submittedName>
        <fullName evidence="2">Uncharacterized protein LOC103522831</fullName>
    </submittedName>
</protein>
<dbReference type="AlphaFoldDB" id="A0A1S3DRZ9"/>
<accession>A0A1S3DRZ9</accession>
<feature type="non-terminal residue" evidence="2">
    <location>
        <position position="103"/>
    </location>
</feature>
<keyword evidence="1" id="KW-1185">Reference proteome</keyword>
<evidence type="ECO:0000313" key="2">
    <source>
        <dbReference type="RefSeq" id="XP_008486143.1"/>
    </source>
</evidence>
<dbReference type="KEGG" id="dci:103522831"/>
<feature type="non-terminal residue" evidence="2">
    <location>
        <position position="1"/>
    </location>
</feature>
<proteinExistence type="predicted"/>
<reference evidence="2" key="1">
    <citation type="submission" date="2025-08" db="UniProtKB">
        <authorList>
            <consortium name="RefSeq"/>
        </authorList>
    </citation>
    <scope>IDENTIFICATION</scope>
</reference>
<dbReference type="PaxDb" id="121845-A0A1S3DRZ9"/>